<evidence type="ECO:0000256" key="1">
    <source>
        <dbReference type="ARBA" id="ARBA00022490"/>
    </source>
</evidence>
<protein>
    <recommendedName>
        <fullName evidence="7">DUF615 domain-containing protein</fullName>
    </recommendedName>
</protein>
<evidence type="ECO:0000313" key="5">
    <source>
        <dbReference type="EMBL" id="AJF05627.1"/>
    </source>
</evidence>
<name>A0A0B5FBT3_9BACT</name>
<evidence type="ECO:0000256" key="2">
    <source>
        <dbReference type="ARBA" id="ARBA00022517"/>
    </source>
</evidence>
<dbReference type="Pfam" id="PF04751">
    <property type="entry name" value="DarP"/>
    <property type="match status" value="1"/>
</dbReference>
<dbReference type="Gene3D" id="1.10.60.30">
    <property type="entry name" value="PSPTO4464-like domains"/>
    <property type="match status" value="2"/>
</dbReference>
<dbReference type="STRING" id="483547.GSUB_02295"/>
<dbReference type="OrthoDB" id="5402031at2"/>
<dbReference type="Proteomes" id="UP000035036">
    <property type="component" value="Chromosome"/>
</dbReference>
<dbReference type="CDD" id="cd16331">
    <property type="entry name" value="YjgA-like"/>
    <property type="match status" value="1"/>
</dbReference>
<evidence type="ECO:0008006" key="7">
    <source>
        <dbReference type="Google" id="ProtNLM"/>
    </source>
</evidence>
<keyword evidence="4" id="KW-0694">RNA-binding</keyword>
<reference evidence="5 6" key="1">
    <citation type="journal article" date="2015" name="Genome Announc.">
        <title>Genomes of Geoalkalibacter ferrihydriticus Z-0531T and Geoalkalibacter subterraneus Red1T, Two Haloalkaliphilic Metal-Reducing Deltaproteobacteria.</title>
        <authorList>
            <person name="Badalamenti J.P."/>
            <person name="Krajmalnik-Brown R."/>
            <person name="Torres C.I."/>
            <person name="Bond D.R."/>
        </authorList>
    </citation>
    <scope>NUCLEOTIDE SEQUENCE [LARGE SCALE GENOMIC DNA]</scope>
    <source>
        <strain evidence="5 6">Red1</strain>
    </source>
</reference>
<keyword evidence="6" id="KW-1185">Reference proteome</keyword>
<organism evidence="5 6">
    <name type="scientific">Geoalkalibacter subterraneus</name>
    <dbReference type="NCBI Taxonomy" id="483547"/>
    <lineage>
        <taxon>Bacteria</taxon>
        <taxon>Pseudomonadati</taxon>
        <taxon>Thermodesulfobacteriota</taxon>
        <taxon>Desulfuromonadia</taxon>
        <taxon>Desulfuromonadales</taxon>
        <taxon>Geoalkalibacteraceae</taxon>
        <taxon>Geoalkalibacter</taxon>
    </lineage>
</organism>
<accession>A0A0B5FBT3</accession>
<dbReference type="InterPro" id="IPR006839">
    <property type="entry name" value="DarP"/>
</dbReference>
<keyword evidence="3" id="KW-0699">rRNA-binding</keyword>
<evidence type="ECO:0000313" key="6">
    <source>
        <dbReference type="Proteomes" id="UP000035036"/>
    </source>
</evidence>
<sequence length="168" mass="19403">MKEPYAPTAPSRSALKRQAHQVEEVVQGLLNLGGSQLERLQWDQPLRAELDLARKTPQHGARKRQIKHLSALLRRDFDALESARTVLEESTGAHRVQVQDFHLLEDLRERLCQEQSRADALQEASQRYPACDEALLEQLARSYSETGDRRPYREIFRHLRTAAEKTPR</sequence>
<evidence type="ECO:0000256" key="3">
    <source>
        <dbReference type="ARBA" id="ARBA00022730"/>
    </source>
</evidence>
<keyword evidence="1" id="KW-0963">Cytoplasm</keyword>
<dbReference type="PANTHER" id="PTHR38101">
    <property type="entry name" value="UPF0307 PROTEIN YJGA"/>
    <property type="match status" value="1"/>
</dbReference>
<proteinExistence type="predicted"/>
<dbReference type="RefSeq" id="WP_040199009.1">
    <property type="nucleotide sequence ID" value="NZ_CP010311.1"/>
</dbReference>
<evidence type="ECO:0000256" key="4">
    <source>
        <dbReference type="ARBA" id="ARBA00022884"/>
    </source>
</evidence>
<dbReference type="InterPro" id="IPR023153">
    <property type="entry name" value="DarP_sf"/>
</dbReference>
<keyword evidence="2" id="KW-0690">Ribosome biogenesis</keyword>
<dbReference type="NCBIfam" id="NF003593">
    <property type="entry name" value="PRK05255.1-1"/>
    <property type="match status" value="1"/>
</dbReference>
<dbReference type="GO" id="GO:0042254">
    <property type="term" value="P:ribosome biogenesis"/>
    <property type="evidence" value="ECO:0007669"/>
    <property type="project" value="UniProtKB-KW"/>
</dbReference>
<dbReference type="AlphaFoldDB" id="A0A0B5FBT3"/>
<dbReference type="HOGENOM" id="CLU_106757_3_0_7"/>
<dbReference type="EMBL" id="CP010311">
    <property type="protein sequence ID" value="AJF05627.1"/>
    <property type="molecule type" value="Genomic_DNA"/>
</dbReference>
<dbReference type="KEGG" id="gsb:GSUB_02295"/>
<dbReference type="PANTHER" id="PTHR38101:SF1">
    <property type="entry name" value="UPF0307 PROTEIN YJGA"/>
    <property type="match status" value="1"/>
</dbReference>
<dbReference type="GO" id="GO:0019843">
    <property type="term" value="F:rRNA binding"/>
    <property type="evidence" value="ECO:0007669"/>
    <property type="project" value="UniProtKB-KW"/>
</dbReference>
<dbReference type="GO" id="GO:0005829">
    <property type="term" value="C:cytosol"/>
    <property type="evidence" value="ECO:0007669"/>
    <property type="project" value="TreeGrafter"/>
</dbReference>
<gene>
    <name evidence="5" type="ORF">GSUB_02295</name>
</gene>
<dbReference type="SUPFAM" id="SSF158710">
    <property type="entry name" value="PSPTO4464-like"/>
    <property type="match status" value="1"/>
</dbReference>